<dbReference type="InterPro" id="IPR014710">
    <property type="entry name" value="RmlC-like_jellyroll"/>
</dbReference>
<protein>
    <submittedName>
        <fullName evidence="6">Quercetin 2,3-dioxygenase</fullName>
    </submittedName>
</protein>
<sequence length="299" mass="32887">MTLQKVTAKTHDVGGIPVARLLPNRTHRTVGAWCFLDHAGPAYFAADADGMQVGAHPHTNLQTFTWMLEGELLHRDSLGSRQLIRPKQVNLMTAGTGGNHGISHTEQTPDGIRTLHAVQLWIALPMHKNIAPSFRHYPELPEWSDNSADFILVNGSFAGRTAPTEQHSPLLGLDIRFRQPATLDIPAQAGWEYGVLVLAGEAEIGGQTFVQDELAKFEHADTAQTLPIHAQAGSRILLLGGEPLPHPVRMWWNFVADSQEALVQAVADWNDGHPRFGHINLAGTQLTRLRAPELKNTIR</sequence>
<keyword evidence="7" id="KW-1185">Reference proteome</keyword>
<dbReference type="EMBL" id="LXSL01000016">
    <property type="protein sequence ID" value="OAM29187.1"/>
    <property type="molecule type" value="Genomic_DNA"/>
</dbReference>
<dbReference type="Proteomes" id="UP000077885">
    <property type="component" value="Unassembled WGS sequence"/>
</dbReference>
<organism evidence="6 7">
    <name type="scientific">Eikenella longinqua</name>
    <dbReference type="NCBI Taxonomy" id="1795827"/>
    <lineage>
        <taxon>Bacteria</taxon>
        <taxon>Pseudomonadati</taxon>
        <taxon>Pseudomonadota</taxon>
        <taxon>Betaproteobacteria</taxon>
        <taxon>Neisseriales</taxon>
        <taxon>Neisseriaceae</taxon>
        <taxon>Eikenella</taxon>
    </lineage>
</organism>
<evidence type="ECO:0000313" key="7">
    <source>
        <dbReference type="Proteomes" id="UP000077885"/>
    </source>
</evidence>
<dbReference type="InterPro" id="IPR008778">
    <property type="entry name" value="Pirin_C_dom"/>
</dbReference>
<dbReference type="PANTHER" id="PTHR13903:SF8">
    <property type="entry name" value="PIRIN"/>
    <property type="match status" value="1"/>
</dbReference>
<keyword evidence="6" id="KW-0223">Dioxygenase</keyword>
<evidence type="ECO:0000256" key="2">
    <source>
        <dbReference type="PIRSR" id="PIRSR006232-1"/>
    </source>
</evidence>
<evidence type="ECO:0000256" key="3">
    <source>
        <dbReference type="RuleBase" id="RU003457"/>
    </source>
</evidence>
<dbReference type="Pfam" id="PF05726">
    <property type="entry name" value="Pirin_C"/>
    <property type="match status" value="1"/>
</dbReference>
<dbReference type="CDD" id="cd02909">
    <property type="entry name" value="cupin_pirin_N"/>
    <property type="match status" value="1"/>
</dbReference>
<dbReference type="STRING" id="1795827.A7P95_04375"/>
<dbReference type="GO" id="GO:0046872">
    <property type="term" value="F:metal ion binding"/>
    <property type="evidence" value="ECO:0007669"/>
    <property type="project" value="UniProtKB-KW"/>
</dbReference>
<comment type="similarity">
    <text evidence="1 3">Belongs to the pirin family.</text>
</comment>
<dbReference type="Pfam" id="PF02678">
    <property type="entry name" value="Pirin"/>
    <property type="match status" value="1"/>
</dbReference>
<feature type="binding site" evidence="2">
    <location>
        <position position="58"/>
    </location>
    <ligand>
        <name>Fe cation</name>
        <dbReference type="ChEBI" id="CHEBI:24875"/>
    </ligand>
</feature>
<feature type="domain" description="Pirin C-terminal" evidence="5">
    <location>
        <begin position="173"/>
        <end position="273"/>
    </location>
</feature>
<evidence type="ECO:0000259" key="5">
    <source>
        <dbReference type="Pfam" id="PF05726"/>
    </source>
</evidence>
<keyword evidence="6" id="KW-0560">Oxidoreductase</keyword>
<keyword evidence="2" id="KW-0408">Iron</keyword>
<evidence type="ECO:0000313" key="6">
    <source>
        <dbReference type="EMBL" id="OAM29187.1"/>
    </source>
</evidence>
<feature type="domain" description="Pirin N-terminal" evidence="4">
    <location>
        <begin position="19"/>
        <end position="122"/>
    </location>
</feature>
<comment type="cofactor">
    <cofactor evidence="2">
        <name>Fe cation</name>
        <dbReference type="ChEBI" id="CHEBI:24875"/>
    </cofactor>
    <text evidence="2">Binds 1 Fe cation per subunit.</text>
</comment>
<evidence type="ECO:0000259" key="4">
    <source>
        <dbReference type="Pfam" id="PF02678"/>
    </source>
</evidence>
<reference evidence="7" key="1">
    <citation type="submission" date="2016-05" db="EMBL/GenBank/DDBJ databases">
        <title>Draft genome of Corynebacterium afermentans subsp. afermentans LCDC 88199T.</title>
        <authorList>
            <person name="Bernier A.-M."/>
            <person name="Bernard K."/>
        </authorList>
    </citation>
    <scope>NUCLEOTIDE SEQUENCE [LARGE SCALE GENOMIC DNA]</scope>
    <source>
        <strain evidence="7">NML02-A-017</strain>
    </source>
</reference>
<feature type="binding site" evidence="2">
    <location>
        <position position="56"/>
    </location>
    <ligand>
        <name>Fe cation</name>
        <dbReference type="ChEBI" id="CHEBI:24875"/>
    </ligand>
</feature>
<dbReference type="InterPro" id="IPR003829">
    <property type="entry name" value="Pirin_N_dom"/>
</dbReference>
<dbReference type="RefSeq" id="WP_067591746.1">
    <property type="nucleotide sequence ID" value="NZ_LXSL01000016.1"/>
</dbReference>
<dbReference type="OrthoDB" id="321327at2"/>
<dbReference type="InterPro" id="IPR012093">
    <property type="entry name" value="Pirin"/>
</dbReference>
<comment type="caution">
    <text evidence="6">The sequence shown here is derived from an EMBL/GenBank/DDBJ whole genome shotgun (WGS) entry which is preliminary data.</text>
</comment>
<accession>A0A1A9RYX3</accession>
<dbReference type="PIRSF" id="PIRSF006232">
    <property type="entry name" value="Pirin"/>
    <property type="match status" value="1"/>
</dbReference>
<dbReference type="CDD" id="cd02247">
    <property type="entry name" value="cupin_pirin_C"/>
    <property type="match status" value="1"/>
</dbReference>
<dbReference type="PANTHER" id="PTHR13903">
    <property type="entry name" value="PIRIN-RELATED"/>
    <property type="match status" value="1"/>
</dbReference>
<dbReference type="Gene3D" id="2.60.120.10">
    <property type="entry name" value="Jelly Rolls"/>
    <property type="match status" value="1"/>
</dbReference>
<evidence type="ECO:0000256" key="1">
    <source>
        <dbReference type="ARBA" id="ARBA00008416"/>
    </source>
</evidence>
<proteinExistence type="inferred from homology"/>
<dbReference type="AlphaFoldDB" id="A0A1A9RYX3"/>
<name>A0A1A9RYX3_9NEIS</name>
<keyword evidence="2" id="KW-0479">Metal-binding</keyword>
<gene>
    <name evidence="6" type="ORF">A7P95_04375</name>
</gene>
<feature type="binding site" evidence="2">
    <location>
        <position position="106"/>
    </location>
    <ligand>
        <name>Fe cation</name>
        <dbReference type="ChEBI" id="CHEBI:24875"/>
    </ligand>
</feature>
<feature type="binding site" evidence="2">
    <location>
        <position position="104"/>
    </location>
    <ligand>
        <name>Fe cation</name>
        <dbReference type="ChEBI" id="CHEBI:24875"/>
    </ligand>
</feature>
<dbReference type="InterPro" id="IPR011051">
    <property type="entry name" value="RmlC_Cupin_sf"/>
</dbReference>
<dbReference type="GO" id="GO:0051213">
    <property type="term" value="F:dioxygenase activity"/>
    <property type="evidence" value="ECO:0007669"/>
    <property type="project" value="UniProtKB-KW"/>
</dbReference>
<dbReference type="SUPFAM" id="SSF51182">
    <property type="entry name" value="RmlC-like cupins"/>
    <property type="match status" value="1"/>
</dbReference>